<comment type="caution">
    <text evidence="8">Lacks conserved residue(s) required for the propagation of feature annotation.</text>
</comment>
<keyword evidence="1 8" id="KW-0963">Cytoplasm</keyword>
<comment type="subcellular location">
    <subcellularLocation>
        <location evidence="8">Cytoplasm</location>
    </subcellularLocation>
</comment>
<dbReference type="SUPFAM" id="SSF53448">
    <property type="entry name" value="Nucleotide-diphospho-sugar transferases"/>
    <property type="match status" value="1"/>
</dbReference>
<dbReference type="EMBL" id="BAABBP010000038">
    <property type="protein sequence ID" value="GAA4004354.1"/>
    <property type="molecule type" value="Genomic_DNA"/>
</dbReference>
<dbReference type="Proteomes" id="UP001501627">
    <property type="component" value="Unassembled WGS sequence"/>
</dbReference>
<name>A0ABP7RZF0_9BURK</name>
<evidence type="ECO:0000256" key="4">
    <source>
        <dbReference type="ARBA" id="ARBA00022741"/>
    </source>
</evidence>
<evidence type="ECO:0000313" key="10">
    <source>
        <dbReference type="EMBL" id="GAA4004354.1"/>
    </source>
</evidence>
<comment type="subunit">
    <text evidence="8">Monomer.</text>
</comment>
<dbReference type="EC" id="2.7.7.77" evidence="8"/>
<dbReference type="HAMAP" id="MF_00316">
    <property type="entry name" value="MobA"/>
    <property type="match status" value="1"/>
</dbReference>
<dbReference type="InterPro" id="IPR013482">
    <property type="entry name" value="Molybde_CF_guanTrfase"/>
</dbReference>
<protein>
    <recommendedName>
        <fullName evidence="8">Molybdenum cofactor guanylyltransferase</fullName>
        <shortName evidence="8">MoCo guanylyltransferase</shortName>
        <ecNumber evidence="8">2.7.7.77</ecNumber>
    </recommendedName>
    <alternativeName>
        <fullName evidence="8">GTP:molybdopterin guanylyltransferase</fullName>
    </alternativeName>
    <alternativeName>
        <fullName evidence="8">Mo-MPT guanylyltransferase</fullName>
    </alternativeName>
    <alternativeName>
        <fullName evidence="8">Molybdopterin guanylyltransferase</fullName>
    </alternativeName>
    <alternativeName>
        <fullName evidence="8">Molybdopterin-guanine dinucleotide synthase</fullName>
        <shortName evidence="8">MGD synthase</shortName>
    </alternativeName>
</protein>
<evidence type="ECO:0000256" key="1">
    <source>
        <dbReference type="ARBA" id="ARBA00022490"/>
    </source>
</evidence>
<evidence type="ECO:0000256" key="5">
    <source>
        <dbReference type="ARBA" id="ARBA00022842"/>
    </source>
</evidence>
<comment type="caution">
    <text evidence="10">The sequence shown here is derived from an EMBL/GenBank/DDBJ whole genome shotgun (WGS) entry which is preliminary data.</text>
</comment>
<evidence type="ECO:0000313" key="11">
    <source>
        <dbReference type="Proteomes" id="UP001501627"/>
    </source>
</evidence>
<feature type="domain" description="MobA-like NTP transferase" evidence="9">
    <location>
        <begin position="13"/>
        <end position="174"/>
    </location>
</feature>
<dbReference type="GO" id="GO:0016779">
    <property type="term" value="F:nucleotidyltransferase activity"/>
    <property type="evidence" value="ECO:0007669"/>
    <property type="project" value="UniProtKB-KW"/>
</dbReference>
<organism evidence="10 11">
    <name type="scientific">Comamonas faecalis</name>
    <dbReference type="NCBI Taxonomy" id="1387849"/>
    <lineage>
        <taxon>Bacteria</taxon>
        <taxon>Pseudomonadati</taxon>
        <taxon>Pseudomonadota</taxon>
        <taxon>Betaproteobacteria</taxon>
        <taxon>Burkholderiales</taxon>
        <taxon>Comamonadaceae</taxon>
        <taxon>Comamonas</taxon>
    </lineage>
</organism>
<gene>
    <name evidence="8 10" type="primary">mobA</name>
    <name evidence="10" type="ORF">GCM10022279_30400</name>
</gene>
<keyword evidence="5 8" id="KW-0460">Magnesium</keyword>
<sequence length="223" mass="23449">MGACGISRDDITGLVLAGGQGSRMGGVDKGLQLLDGQPLARLALQRLQPQVGALLLSANRHQDVYAHWGVPVLPDAQAGYPGPLAGMAAGLATCTTGWLLCVPCDAPFFPADLARRLADAAWRGQADIALASAPEAGADGQPRLRAQPVFCLLNKTLLSALNTYLHQGGRKVGQWLAQQRAATEAFDRPGDDPQAFANINTLQALERLQRTAPLAHHPIPSGD</sequence>
<evidence type="ECO:0000256" key="6">
    <source>
        <dbReference type="ARBA" id="ARBA00023134"/>
    </source>
</evidence>
<keyword evidence="3 8" id="KW-0479">Metal-binding</keyword>
<dbReference type="NCBIfam" id="TIGR02665">
    <property type="entry name" value="molyb_mobA"/>
    <property type="match status" value="1"/>
</dbReference>
<comment type="domain">
    <text evidence="8">The N-terminal domain determines nucleotide recognition and specific binding, while the C-terminal domain determines the specific binding to the target protein.</text>
</comment>
<dbReference type="Gene3D" id="3.90.550.10">
    <property type="entry name" value="Spore Coat Polysaccharide Biosynthesis Protein SpsA, Chain A"/>
    <property type="match status" value="1"/>
</dbReference>
<comment type="catalytic activity">
    <reaction evidence="8">
        <text>Mo-molybdopterin + GTP + H(+) = Mo-molybdopterin guanine dinucleotide + diphosphate</text>
        <dbReference type="Rhea" id="RHEA:34243"/>
        <dbReference type="ChEBI" id="CHEBI:15378"/>
        <dbReference type="ChEBI" id="CHEBI:33019"/>
        <dbReference type="ChEBI" id="CHEBI:37565"/>
        <dbReference type="ChEBI" id="CHEBI:71302"/>
        <dbReference type="ChEBI" id="CHEBI:71310"/>
        <dbReference type="EC" id="2.7.7.77"/>
    </reaction>
</comment>
<accession>A0ABP7RZF0</accession>
<evidence type="ECO:0000256" key="7">
    <source>
        <dbReference type="ARBA" id="ARBA00023150"/>
    </source>
</evidence>
<feature type="binding site" evidence="8">
    <location>
        <position position="29"/>
    </location>
    <ligand>
        <name>GTP</name>
        <dbReference type="ChEBI" id="CHEBI:37565"/>
    </ligand>
</feature>
<dbReference type="Pfam" id="PF12804">
    <property type="entry name" value="NTP_transf_3"/>
    <property type="match status" value="1"/>
</dbReference>
<evidence type="ECO:0000256" key="3">
    <source>
        <dbReference type="ARBA" id="ARBA00022723"/>
    </source>
</evidence>
<dbReference type="CDD" id="cd02503">
    <property type="entry name" value="MobA"/>
    <property type="match status" value="1"/>
</dbReference>
<proteinExistence type="inferred from homology"/>
<dbReference type="InterPro" id="IPR025877">
    <property type="entry name" value="MobA-like_NTP_Trfase"/>
</dbReference>
<dbReference type="PANTHER" id="PTHR19136">
    <property type="entry name" value="MOLYBDENUM COFACTOR GUANYLYLTRANSFERASE"/>
    <property type="match status" value="1"/>
</dbReference>
<dbReference type="PANTHER" id="PTHR19136:SF81">
    <property type="entry name" value="MOLYBDENUM COFACTOR GUANYLYLTRANSFERASE"/>
    <property type="match status" value="1"/>
</dbReference>
<comment type="cofactor">
    <cofactor evidence="8">
        <name>Mg(2+)</name>
        <dbReference type="ChEBI" id="CHEBI:18420"/>
    </cofactor>
</comment>
<keyword evidence="6 8" id="KW-0342">GTP-binding</keyword>
<evidence type="ECO:0000256" key="2">
    <source>
        <dbReference type="ARBA" id="ARBA00022679"/>
    </source>
</evidence>
<keyword evidence="7 8" id="KW-0501">Molybdenum cofactor biosynthesis</keyword>
<evidence type="ECO:0000259" key="9">
    <source>
        <dbReference type="Pfam" id="PF12804"/>
    </source>
</evidence>
<comment type="function">
    <text evidence="8">Transfers a GMP moiety from GTP to Mo-molybdopterin (Mo-MPT) cofactor (Moco or molybdenum cofactor) to form Mo-molybdopterin guanine dinucleotide (Mo-MGD) cofactor.</text>
</comment>
<keyword evidence="10" id="KW-0548">Nucleotidyltransferase</keyword>
<reference evidence="11" key="1">
    <citation type="journal article" date="2019" name="Int. J. Syst. Evol. Microbiol.">
        <title>The Global Catalogue of Microorganisms (GCM) 10K type strain sequencing project: providing services to taxonomists for standard genome sequencing and annotation.</title>
        <authorList>
            <consortium name="The Broad Institute Genomics Platform"/>
            <consortium name="The Broad Institute Genome Sequencing Center for Infectious Disease"/>
            <person name="Wu L."/>
            <person name="Ma J."/>
        </authorList>
    </citation>
    <scope>NUCLEOTIDE SEQUENCE [LARGE SCALE GENOMIC DNA]</scope>
    <source>
        <strain evidence="11">JCM 17561</strain>
    </source>
</reference>
<keyword evidence="4 8" id="KW-0547">Nucleotide-binding</keyword>
<dbReference type="RefSeq" id="WP_344869917.1">
    <property type="nucleotide sequence ID" value="NZ_BAABBP010000038.1"/>
</dbReference>
<feature type="binding site" evidence="8">
    <location>
        <begin position="16"/>
        <end position="18"/>
    </location>
    <ligand>
        <name>GTP</name>
        <dbReference type="ChEBI" id="CHEBI:37565"/>
    </ligand>
</feature>
<keyword evidence="2 8" id="KW-0808">Transferase</keyword>
<feature type="binding site" evidence="8">
    <location>
        <position position="75"/>
    </location>
    <ligand>
        <name>GTP</name>
        <dbReference type="ChEBI" id="CHEBI:37565"/>
    </ligand>
</feature>
<dbReference type="InterPro" id="IPR029044">
    <property type="entry name" value="Nucleotide-diphossugar_trans"/>
</dbReference>
<comment type="similarity">
    <text evidence="8">Belongs to the MobA family.</text>
</comment>
<feature type="binding site" evidence="8">
    <location>
        <position position="105"/>
    </location>
    <ligand>
        <name>GTP</name>
        <dbReference type="ChEBI" id="CHEBI:37565"/>
    </ligand>
</feature>
<feature type="binding site" evidence="8">
    <location>
        <position position="105"/>
    </location>
    <ligand>
        <name>Mg(2+)</name>
        <dbReference type="ChEBI" id="CHEBI:18420"/>
    </ligand>
</feature>
<keyword evidence="11" id="KW-1185">Reference proteome</keyword>
<evidence type="ECO:0000256" key="8">
    <source>
        <dbReference type="HAMAP-Rule" id="MF_00316"/>
    </source>
</evidence>